<name>A0A191YWR7_9PSED</name>
<dbReference type="KEGG" id="psil:PMA3_19385"/>
<dbReference type="PANTHER" id="PTHR43877">
    <property type="entry name" value="AMINOALKYLPHOSPHONATE N-ACETYLTRANSFERASE-RELATED-RELATED"/>
    <property type="match status" value="1"/>
</dbReference>
<reference evidence="4 5" key="1">
    <citation type="journal article" date="2018" name="Syst. Appl. Microbiol.">
        <title>Pseudomonas silesiensis sp. nov. strain A3T isolated from a biological pesticide sewage treatment plant and analysis of the complete genome sequence.</title>
        <authorList>
            <person name="Kaminski M.A."/>
            <person name="Furmanczyk E.M."/>
            <person name="Sobczak A."/>
            <person name="Dziembowski A."/>
            <person name="Lipinski L."/>
        </authorList>
    </citation>
    <scope>NUCLEOTIDE SEQUENCE [LARGE SCALE GENOMIC DNA]</scope>
    <source>
        <strain evidence="4 5">A3</strain>
    </source>
</reference>
<dbReference type="RefSeq" id="WP_064678696.1">
    <property type="nucleotide sequence ID" value="NZ_CP014870.1"/>
</dbReference>
<dbReference type="InterPro" id="IPR016181">
    <property type="entry name" value="Acyl_CoA_acyltransferase"/>
</dbReference>
<feature type="domain" description="N-acetyltransferase" evidence="3">
    <location>
        <begin position="3"/>
        <end position="150"/>
    </location>
</feature>
<organism evidence="4 5">
    <name type="scientific">Pseudomonas silesiensis</name>
    <dbReference type="NCBI Taxonomy" id="1853130"/>
    <lineage>
        <taxon>Bacteria</taxon>
        <taxon>Pseudomonadati</taxon>
        <taxon>Pseudomonadota</taxon>
        <taxon>Gammaproteobacteria</taxon>
        <taxon>Pseudomonadales</taxon>
        <taxon>Pseudomonadaceae</taxon>
        <taxon>Pseudomonas</taxon>
    </lineage>
</organism>
<protein>
    <submittedName>
        <fullName evidence="4">Acetyltransferase</fullName>
    </submittedName>
</protein>
<dbReference type="PANTHER" id="PTHR43877:SF1">
    <property type="entry name" value="ACETYLTRANSFERASE"/>
    <property type="match status" value="1"/>
</dbReference>
<evidence type="ECO:0000313" key="5">
    <source>
        <dbReference type="Proteomes" id="UP000078354"/>
    </source>
</evidence>
<dbReference type="STRING" id="1853130.PMA3_19385"/>
<dbReference type="Pfam" id="PF13673">
    <property type="entry name" value="Acetyltransf_10"/>
    <property type="match status" value="1"/>
</dbReference>
<dbReference type="AlphaFoldDB" id="A0A191YWR7"/>
<evidence type="ECO:0000256" key="2">
    <source>
        <dbReference type="ARBA" id="ARBA00023315"/>
    </source>
</evidence>
<evidence type="ECO:0000259" key="3">
    <source>
        <dbReference type="PROSITE" id="PS51186"/>
    </source>
</evidence>
<dbReference type="CDD" id="cd04301">
    <property type="entry name" value="NAT_SF"/>
    <property type="match status" value="1"/>
</dbReference>
<evidence type="ECO:0000313" key="4">
    <source>
        <dbReference type="EMBL" id="ANJ57189.1"/>
    </source>
</evidence>
<gene>
    <name evidence="4" type="ORF">PMA3_19385</name>
</gene>
<dbReference type="Gene3D" id="3.40.630.30">
    <property type="match status" value="1"/>
</dbReference>
<proteinExistence type="predicted"/>
<sequence length="151" mass="16558">MDCQVRLATIDDAAAISHVVISALRESNAQDYSPDVIARVEQGFSAQGIIQLMMQRRVYVASVDQRVVATASLDGDVVRSVFVDPQYQGAGIGRQLMAVIHSAAHELGLDVLRVPSSITAEGFYASLGFRKVRDEFHGAERTIVMQRVLRQ</sequence>
<accession>A0A191YWR7</accession>
<dbReference type="GO" id="GO:0016747">
    <property type="term" value="F:acyltransferase activity, transferring groups other than amino-acyl groups"/>
    <property type="evidence" value="ECO:0007669"/>
    <property type="project" value="InterPro"/>
</dbReference>
<dbReference type="SUPFAM" id="SSF55729">
    <property type="entry name" value="Acyl-CoA N-acyltransferases (Nat)"/>
    <property type="match status" value="1"/>
</dbReference>
<dbReference type="OrthoDB" id="1821130at2"/>
<keyword evidence="2" id="KW-0012">Acyltransferase</keyword>
<dbReference type="InterPro" id="IPR000182">
    <property type="entry name" value="GNAT_dom"/>
</dbReference>
<evidence type="ECO:0000256" key="1">
    <source>
        <dbReference type="ARBA" id="ARBA00022679"/>
    </source>
</evidence>
<keyword evidence="5" id="KW-1185">Reference proteome</keyword>
<dbReference type="PROSITE" id="PS51186">
    <property type="entry name" value="GNAT"/>
    <property type="match status" value="1"/>
</dbReference>
<dbReference type="Proteomes" id="UP000078354">
    <property type="component" value="Chromosome"/>
</dbReference>
<dbReference type="EMBL" id="CP014870">
    <property type="protein sequence ID" value="ANJ57189.1"/>
    <property type="molecule type" value="Genomic_DNA"/>
</dbReference>
<keyword evidence="1" id="KW-0808">Transferase</keyword>
<dbReference type="InterPro" id="IPR050832">
    <property type="entry name" value="Bact_Acetyltransf"/>
</dbReference>